<feature type="compositionally biased region" description="Basic and acidic residues" evidence="1">
    <location>
        <begin position="1"/>
        <end position="10"/>
    </location>
</feature>
<organism evidence="2 3">
    <name type="scientific">Stutzerimonas stutzeri (strain ATCC 17588 / DSM 5190 / CCUG 11256 / JCM 5965 / LMG 11199 / NBRC 14165 / NCIMB 11358 / Stanier 221)</name>
    <name type="common">Pseudomonas stutzeri</name>
    <dbReference type="NCBI Taxonomy" id="96563"/>
    <lineage>
        <taxon>Bacteria</taxon>
        <taxon>Pseudomonadati</taxon>
        <taxon>Pseudomonadota</taxon>
        <taxon>Gammaproteobacteria</taxon>
        <taxon>Pseudomonadales</taxon>
        <taxon>Pseudomonadaceae</taxon>
        <taxon>Stutzerimonas</taxon>
    </lineage>
</organism>
<protein>
    <submittedName>
        <fullName evidence="2">Uncharacterized protein</fullName>
    </submittedName>
</protein>
<sequence length="1334" mass="150706">MQKKLRDDKGGSSPPETPPLPNGDLFAGITPARKGAISAALSDEINSHRARLAPFFNGHAKPNPSVSFANDGTGFGKSYNVFDQFIEHAAVRGERGGHRNLFFITPHKAQIDVSKATQEKAAAQGVSILSFLAEQDLSDLNFVGWVSGVCNEDLYVGWTRTLKTDYYRETIGELSSAISGLKITEAEQTRFLRSGVTDYLREADLERRIDAAKSRLLYALQDLAKAVIREKIGSEFQTIHERFQRAKDDRDRAKIQIIDHVLPFERAKVGPTIFVATTARFLKRAFIGYLDNKKEPNIKKLGFDEILGAKRSPTDADEDAAAPIGAACSLSHDEQIAYLKSDFFLPDEANYFHLNGITFNLVIDEEHDSYDRIFEDGKKKLISEKVKPPHVIAGLHRLMEMISATYGPDEEEPIAFNEAVQLMNDLRRYYDEDCETSVSLDSILQMCSGNVGHITIDNRDVEQILALSRNIFSMTPRRFYNEDALKRIRMRSVCGKSEIRLSFNDGGPSTDPTLHDFLQVMLCALYACSKIPQNSSLRHLLALGEDASQNAPLSEFITKARQHSSYVASIFDRAKDAEIFVDAFFTFFAPKIVFSLVKVDKIPFGNDAVKNRIFVDLHLDLILELPEVKLLRILHGTQNSSMCLSATTGFKDSYSGNFSRKMLSRYGEALGDNLGVRVIQRSVADVSAMEDLREARAKARTMQVRPFHNTSADDISGLRSDPAFQSAYKFWSSALLPKGYRESKYRMSAYRRQIEAMLMAAWDGKNTFILSLNNRFADLFRTLLAQGLEGRLKGFRRKHQDKIFELKPFEDKARIRVILFSSQLAKEVNIDEYLKVDADTRICLISAYGSAGTGLNLFIERSEDNFHQDFDRLVLVNTPFYSAIREKDTGLNTVKNHILLLKHISSGENEAVRLSEFDSNLMQPKNRRILNHEHDLAVLKAIIQAVGRVERRDSYLQTEILLPSDVIDDLVVRYSRLRREGNDLLINSLSLLNHRLMQFCLEQAERRCFPSEVEREQFTANVAAAADDIENFFSGAFRNKILSSAREGNRDAIELNELLRSPDSITAPEKYVRKLLASPLVKASNYYQEVISAFYLPRQVTDRVTVCTKSESVYHLTDLLHGQAVYQPGKWLVPDYVRTDGKDTDSGPGIVNLACNMASDGVDVHLPNPALIPLLKGNVGEFIFSKVLSALGIKPLNLDQLIDLLGPAVYEYYDTYVHVDNTIICIDVKRWSGTLDNHEQSLKTLHRAEKKRQDMYELCGALNLTPRFLYVNTQPNHNDLNAEREFNFGESIHFLNAFKTITSYVPTKDKNRIFKVDDRLMINPTLVQLLRSAE</sequence>
<name>F8H078_STUS2</name>
<dbReference type="KEGG" id="psz:PSTAB_3435"/>
<evidence type="ECO:0000313" key="3">
    <source>
        <dbReference type="Proteomes" id="UP000008932"/>
    </source>
</evidence>
<gene>
    <name evidence="2" type="ordered locus">PSTAB_3435</name>
</gene>
<reference evidence="3" key="3">
    <citation type="submission" date="2011-06" db="EMBL/GenBank/DDBJ databases">
        <title>Complete genome sequence of Pseudomonas stutzeri strain CGMCC 1.1803.</title>
        <authorList>
            <person name="Yan Y."/>
            <person name="Chen M."/>
            <person name="Lu W."/>
            <person name="Zhang W."/>
            <person name="Ping S."/>
            <person name="Lin M."/>
        </authorList>
    </citation>
    <scope>NUCLEOTIDE SEQUENCE [LARGE SCALE GENOMIC DNA]</scope>
    <source>
        <strain evidence="3">ATCC 17588 / DSM 5190 / CCUG 11256 / JCM 5965 / LMG 11199 / NCIMB 11358 / Stanier 221</strain>
    </source>
</reference>
<evidence type="ECO:0000256" key="1">
    <source>
        <dbReference type="SAM" id="MobiDB-lite"/>
    </source>
</evidence>
<feature type="region of interest" description="Disordered" evidence="1">
    <location>
        <begin position="1"/>
        <end position="25"/>
    </location>
</feature>
<reference key="2">
    <citation type="submission" date="2011-06" db="EMBL/GenBank/DDBJ databases">
        <title>Complete Genome Sequence of Pseudomonas stutzeri Strain CGMCC 1.1803.</title>
        <authorList>
            <person name="Yan Y."/>
            <person name="Chen M."/>
            <person name="Lu W."/>
            <person name="Zhang W."/>
            <person name="Ping S."/>
            <person name="Lin M."/>
        </authorList>
    </citation>
    <scope>NUCLEOTIDE SEQUENCE</scope>
    <source>
        <strain>ATCC 17588</strain>
    </source>
</reference>
<accession>F8H078</accession>
<dbReference type="Proteomes" id="UP000008932">
    <property type="component" value="Chromosome"/>
</dbReference>
<dbReference type="EMBL" id="CP002881">
    <property type="protein sequence ID" value="AEJ06716.1"/>
    <property type="molecule type" value="Genomic_DNA"/>
</dbReference>
<reference evidence="2 3" key="1">
    <citation type="journal article" date="2011" name="J. Bacteriol.">
        <title>Complete Genome Sequence of the Type Strain Pseudomonas stutzeri CGMCC 1.1803.</title>
        <authorList>
            <person name="Chen M."/>
            <person name="Yan Y."/>
            <person name="Zhang W."/>
            <person name="Lu W."/>
            <person name="Wang J."/>
            <person name="Ping S."/>
            <person name="Lin M."/>
        </authorList>
    </citation>
    <scope>NUCLEOTIDE SEQUENCE [LARGE SCALE GENOMIC DNA]</scope>
    <source>
        <strain evidence="3">ATCC 17588 / DSM 5190 / CCUG 11256 / JCM 5965 / LMG 11199 / NCIMB 11358 / Stanier 221</strain>
    </source>
</reference>
<dbReference type="HOGENOM" id="CLU_258837_0_0_6"/>
<proteinExistence type="predicted"/>
<evidence type="ECO:0000313" key="2">
    <source>
        <dbReference type="EMBL" id="AEJ06716.1"/>
    </source>
</evidence>